<evidence type="ECO:0000259" key="7">
    <source>
        <dbReference type="PROSITE" id="PS51154"/>
    </source>
</evidence>
<keyword evidence="9" id="KW-1185">Reference proteome</keyword>
<evidence type="ECO:0000256" key="2">
    <source>
        <dbReference type="ARBA" id="ARBA00007025"/>
    </source>
</evidence>
<comment type="caution">
    <text evidence="8">The sequence shown here is derived from an EMBL/GenBank/DDBJ whole genome shotgun (WGS) entry which is preliminary data.</text>
</comment>
<dbReference type="Gene3D" id="3.40.220.10">
    <property type="entry name" value="Leucine Aminopeptidase, subunit E, domain 1"/>
    <property type="match status" value="1"/>
</dbReference>
<dbReference type="SUPFAM" id="SSF52949">
    <property type="entry name" value="Macro domain-like"/>
    <property type="match status" value="1"/>
</dbReference>
<evidence type="ECO:0000256" key="4">
    <source>
        <dbReference type="ARBA" id="ARBA00022840"/>
    </source>
</evidence>
<dbReference type="Proteomes" id="UP001187315">
    <property type="component" value="Unassembled WGS sequence"/>
</dbReference>
<dbReference type="CDD" id="cd03331">
    <property type="entry name" value="Macro_Poa1p-like_SNF2"/>
    <property type="match status" value="1"/>
</dbReference>
<proteinExistence type="inferred from homology"/>
<dbReference type="GO" id="GO:0006338">
    <property type="term" value="P:chromatin remodeling"/>
    <property type="evidence" value="ECO:0007669"/>
    <property type="project" value="InterPro"/>
</dbReference>
<dbReference type="InterPro" id="IPR038718">
    <property type="entry name" value="SNF2-like_sf"/>
</dbReference>
<protein>
    <recommendedName>
        <fullName evidence="7">Macro domain-containing protein</fullName>
    </recommendedName>
</protein>
<accession>A0AA88NJ33</accession>
<name>A0AA88NJ33_TACVA</name>
<dbReference type="InterPro" id="IPR000330">
    <property type="entry name" value="SNF2_N"/>
</dbReference>
<evidence type="ECO:0000256" key="3">
    <source>
        <dbReference type="ARBA" id="ARBA00022741"/>
    </source>
</evidence>
<feature type="compositionally biased region" description="Basic and acidic residues" evidence="6">
    <location>
        <begin position="8"/>
        <end position="22"/>
    </location>
</feature>
<dbReference type="GO" id="GO:0006281">
    <property type="term" value="P:DNA repair"/>
    <property type="evidence" value="ECO:0007669"/>
    <property type="project" value="InterPro"/>
</dbReference>
<dbReference type="InterPro" id="IPR002589">
    <property type="entry name" value="Macro_dom"/>
</dbReference>
<dbReference type="GO" id="GO:0003678">
    <property type="term" value="F:DNA helicase activity"/>
    <property type="evidence" value="ECO:0007669"/>
    <property type="project" value="InterPro"/>
</dbReference>
<evidence type="ECO:0000256" key="6">
    <source>
        <dbReference type="SAM" id="MobiDB-lite"/>
    </source>
</evidence>
<gene>
    <name evidence="8" type="ORF">Q7C36_006198</name>
</gene>
<dbReference type="PANTHER" id="PTHR47157">
    <property type="entry name" value="CHROMODOMAIN-HELICASE-DNA-BINDING PROTEIN 1-LIKE"/>
    <property type="match status" value="1"/>
</dbReference>
<organism evidence="8 9">
    <name type="scientific">Tachysurus vachellii</name>
    <name type="common">Darkbarbel catfish</name>
    <name type="synonym">Pelteobagrus vachellii</name>
    <dbReference type="NCBI Taxonomy" id="175792"/>
    <lineage>
        <taxon>Eukaryota</taxon>
        <taxon>Metazoa</taxon>
        <taxon>Chordata</taxon>
        <taxon>Craniata</taxon>
        <taxon>Vertebrata</taxon>
        <taxon>Euteleostomi</taxon>
        <taxon>Actinopterygii</taxon>
        <taxon>Neopterygii</taxon>
        <taxon>Teleostei</taxon>
        <taxon>Ostariophysi</taxon>
        <taxon>Siluriformes</taxon>
        <taxon>Bagridae</taxon>
        <taxon>Tachysurus</taxon>
    </lineage>
</organism>
<evidence type="ECO:0000256" key="5">
    <source>
        <dbReference type="ARBA" id="ARBA00023242"/>
    </source>
</evidence>
<evidence type="ECO:0000313" key="9">
    <source>
        <dbReference type="Proteomes" id="UP001187315"/>
    </source>
</evidence>
<reference evidence="8" key="1">
    <citation type="submission" date="2023-08" db="EMBL/GenBank/DDBJ databases">
        <title>Pelteobagrus vachellii genome.</title>
        <authorList>
            <person name="Liu H."/>
        </authorList>
    </citation>
    <scope>NUCLEOTIDE SEQUENCE</scope>
    <source>
        <strain evidence="8">PRFRI_2022a</strain>
        <tissue evidence="8">Muscle</tissue>
    </source>
</reference>
<dbReference type="AlphaFoldDB" id="A0AA88NJ33"/>
<dbReference type="Gene3D" id="3.40.50.10810">
    <property type="entry name" value="Tandem AAA-ATPase domain"/>
    <property type="match status" value="1"/>
</dbReference>
<evidence type="ECO:0000313" key="8">
    <source>
        <dbReference type="EMBL" id="KAK2858279.1"/>
    </source>
</evidence>
<keyword evidence="5" id="KW-0539">Nucleus</keyword>
<evidence type="ECO:0000256" key="1">
    <source>
        <dbReference type="ARBA" id="ARBA00004123"/>
    </source>
</evidence>
<keyword evidence="4" id="KW-0067">ATP-binding</keyword>
<dbReference type="PROSITE" id="PS51154">
    <property type="entry name" value="MACRO"/>
    <property type="match status" value="1"/>
</dbReference>
<dbReference type="Pfam" id="PF00176">
    <property type="entry name" value="SNF2-rel_dom"/>
    <property type="match status" value="1"/>
</dbReference>
<dbReference type="PANTHER" id="PTHR47157:SF1">
    <property type="entry name" value="CHROMODOMAIN-HELICASE-DNA-BINDING PROTEIN 1-LIKE"/>
    <property type="match status" value="1"/>
</dbReference>
<dbReference type="InterPro" id="IPR031053">
    <property type="entry name" value="ALC1"/>
</dbReference>
<comment type="similarity">
    <text evidence="2">Belongs to the SNF2/RAD54 helicase family.</text>
</comment>
<sequence length="457" mass="52414">MLPKKARAQKEKQQQREERVESDGLNNDPEEPTPGPSFQGQPKQGRGVRWRAAQLTPNLAQFEPEEETEQDREGWTTLYYVNCPNATTLASTEELHRVQQPFLLCRFKDKVEKDLPKKLEVVVYHRMSSLQKYYKAIRNKDRCKTHPRTHKPTEKCTKPVKVFRLLGMDTVEEDIYFHANSKLKIYKAVIKSRLFPLSRDSQDAALSLYEGEDEDDYDEEEDSVILADSEIQFVSGDVTHPQAESKDAIIIHCLDDSGKWGNGGLFTALLRRSVEVKNQYEMAGRKPGYRGRAADSHHDKQSRASGKDFVTLIVAQRRYKSNKLSGISLAALEEGLKKIYRTAKAKNASVHLPQIGETTKDFSWYGTERLIRKHLASRGIPTFVYPSTCIYKEDLMSSRVTHIVAEAESPAHTQELQDMCQQYPHAILVQMRWLRSCFVNQKKTLLQTVCVQGSWTY</sequence>
<dbReference type="EMBL" id="JAVHJS010000005">
    <property type="protein sequence ID" value="KAK2858279.1"/>
    <property type="molecule type" value="Genomic_DNA"/>
</dbReference>
<dbReference type="InterPro" id="IPR043472">
    <property type="entry name" value="Macro_dom-like"/>
</dbReference>
<dbReference type="Gene3D" id="3.40.50.300">
    <property type="entry name" value="P-loop containing nucleotide triphosphate hydrolases"/>
    <property type="match status" value="1"/>
</dbReference>
<comment type="subcellular location">
    <subcellularLocation>
        <location evidence="1">Nucleus</location>
    </subcellularLocation>
</comment>
<keyword evidence="3" id="KW-0547">Nucleotide-binding</keyword>
<dbReference type="GO" id="GO:0005524">
    <property type="term" value="F:ATP binding"/>
    <property type="evidence" value="ECO:0007669"/>
    <property type="project" value="UniProtKB-KW"/>
</dbReference>
<dbReference type="InterPro" id="IPR027417">
    <property type="entry name" value="P-loop_NTPase"/>
</dbReference>
<dbReference type="GO" id="GO:0005634">
    <property type="term" value="C:nucleus"/>
    <property type="evidence" value="ECO:0007669"/>
    <property type="project" value="UniProtKB-SubCell"/>
</dbReference>
<feature type="domain" description="Macro" evidence="7">
    <location>
        <begin position="218"/>
        <end position="399"/>
    </location>
</feature>
<feature type="region of interest" description="Disordered" evidence="6">
    <location>
        <begin position="1"/>
        <end position="48"/>
    </location>
</feature>